<comment type="caution">
    <text evidence="1">The sequence shown here is derived from an EMBL/GenBank/DDBJ whole genome shotgun (WGS) entry which is preliminary data.</text>
</comment>
<dbReference type="HOGENOM" id="CLU_2794274_0_0_1"/>
<dbReference type="AlphaFoldDB" id="G9P7G5"/>
<proteinExistence type="predicted"/>
<sequence>MASSTALLHISALFSLAPFDSFPFYDHSRPVWLRSAFTVYLILHTSGTILAEPSLNFHNYYWSMNEPV</sequence>
<gene>
    <name evidence="1" type="ORF">TRIATDRAFT_301564</name>
</gene>
<evidence type="ECO:0000313" key="2">
    <source>
        <dbReference type="Proteomes" id="UP000005426"/>
    </source>
</evidence>
<organism evidence="1 2">
    <name type="scientific">Hypocrea atroviridis (strain ATCC 20476 / IMI 206040)</name>
    <name type="common">Trichoderma atroviride</name>
    <dbReference type="NCBI Taxonomy" id="452589"/>
    <lineage>
        <taxon>Eukaryota</taxon>
        <taxon>Fungi</taxon>
        <taxon>Dikarya</taxon>
        <taxon>Ascomycota</taxon>
        <taxon>Pezizomycotina</taxon>
        <taxon>Sordariomycetes</taxon>
        <taxon>Hypocreomycetidae</taxon>
        <taxon>Hypocreales</taxon>
        <taxon>Hypocreaceae</taxon>
        <taxon>Trichoderma</taxon>
    </lineage>
</organism>
<keyword evidence="2" id="KW-1185">Reference proteome</keyword>
<dbReference type="EMBL" id="ABDG02000027">
    <property type="protein sequence ID" value="EHK40780.1"/>
    <property type="molecule type" value="Genomic_DNA"/>
</dbReference>
<dbReference type="Proteomes" id="UP000005426">
    <property type="component" value="Unassembled WGS sequence"/>
</dbReference>
<evidence type="ECO:0000313" key="1">
    <source>
        <dbReference type="EMBL" id="EHK40780.1"/>
    </source>
</evidence>
<dbReference type="OrthoDB" id="10366099at2759"/>
<name>G9P7G5_HYPAI</name>
<accession>G9P7G5</accession>
<protein>
    <submittedName>
        <fullName evidence="1">Uncharacterized protein</fullName>
    </submittedName>
</protein>
<reference evidence="1 2" key="1">
    <citation type="journal article" date="2011" name="Genome Biol.">
        <title>Comparative genome sequence analysis underscores mycoparasitism as the ancestral life style of Trichoderma.</title>
        <authorList>
            <person name="Kubicek C.P."/>
            <person name="Herrera-Estrella A."/>
            <person name="Seidl-Seiboth V."/>
            <person name="Martinez D.A."/>
            <person name="Druzhinina I.S."/>
            <person name="Thon M."/>
            <person name="Zeilinger S."/>
            <person name="Casas-Flores S."/>
            <person name="Horwitz B.A."/>
            <person name="Mukherjee P.K."/>
            <person name="Mukherjee M."/>
            <person name="Kredics L."/>
            <person name="Alcaraz L.D."/>
            <person name="Aerts A."/>
            <person name="Antal Z."/>
            <person name="Atanasova L."/>
            <person name="Cervantes-Badillo M.G."/>
            <person name="Challacombe J."/>
            <person name="Chertkov O."/>
            <person name="McCluskey K."/>
            <person name="Coulpier F."/>
            <person name="Deshpande N."/>
            <person name="von Doehren H."/>
            <person name="Ebbole D.J."/>
            <person name="Esquivel-Naranjo E.U."/>
            <person name="Fekete E."/>
            <person name="Flipphi M."/>
            <person name="Glaser F."/>
            <person name="Gomez-Rodriguez E.Y."/>
            <person name="Gruber S."/>
            <person name="Han C."/>
            <person name="Henrissat B."/>
            <person name="Hermosa R."/>
            <person name="Hernandez-Onate M."/>
            <person name="Karaffa L."/>
            <person name="Kosti I."/>
            <person name="Le Crom S."/>
            <person name="Lindquist E."/>
            <person name="Lucas S."/>
            <person name="Luebeck M."/>
            <person name="Luebeck P.S."/>
            <person name="Margeot A."/>
            <person name="Metz B."/>
            <person name="Misra M."/>
            <person name="Nevalainen H."/>
            <person name="Omann M."/>
            <person name="Packer N."/>
            <person name="Perrone G."/>
            <person name="Uresti-Rivera E.E."/>
            <person name="Salamov A."/>
            <person name="Schmoll M."/>
            <person name="Seiboth B."/>
            <person name="Shapiro H."/>
            <person name="Sukno S."/>
            <person name="Tamayo-Ramos J.A."/>
            <person name="Tisch D."/>
            <person name="Wiest A."/>
            <person name="Wilkinson H.H."/>
            <person name="Zhang M."/>
            <person name="Coutinho P.M."/>
            <person name="Kenerley C.M."/>
            <person name="Monte E."/>
            <person name="Baker S.E."/>
            <person name="Grigoriev I.V."/>
        </authorList>
    </citation>
    <scope>NUCLEOTIDE SEQUENCE [LARGE SCALE GENOMIC DNA]</scope>
    <source>
        <strain evidence="2">ATCC 20476 / IMI 206040</strain>
    </source>
</reference>